<keyword evidence="2" id="KW-1185">Reference proteome</keyword>
<dbReference type="Proteomes" id="UP000076532">
    <property type="component" value="Unassembled WGS sequence"/>
</dbReference>
<protein>
    <submittedName>
        <fullName evidence="1">Uncharacterized protein</fullName>
    </submittedName>
</protein>
<dbReference type="OrthoDB" id="3206072at2759"/>
<evidence type="ECO:0000313" key="2">
    <source>
        <dbReference type="Proteomes" id="UP000076532"/>
    </source>
</evidence>
<dbReference type="EMBL" id="KV417506">
    <property type="protein sequence ID" value="KZP27888.1"/>
    <property type="molecule type" value="Genomic_DNA"/>
</dbReference>
<gene>
    <name evidence="1" type="ORF">FIBSPDRAFT_853071</name>
</gene>
<evidence type="ECO:0000313" key="1">
    <source>
        <dbReference type="EMBL" id="KZP27888.1"/>
    </source>
</evidence>
<name>A0A166R4D0_9AGAM</name>
<reference evidence="1 2" key="1">
    <citation type="journal article" date="2016" name="Mol. Biol. Evol.">
        <title>Comparative Genomics of Early-Diverging Mushroom-Forming Fungi Provides Insights into the Origins of Lignocellulose Decay Capabilities.</title>
        <authorList>
            <person name="Nagy L.G."/>
            <person name="Riley R."/>
            <person name="Tritt A."/>
            <person name="Adam C."/>
            <person name="Daum C."/>
            <person name="Floudas D."/>
            <person name="Sun H."/>
            <person name="Yadav J.S."/>
            <person name="Pangilinan J."/>
            <person name="Larsson K.H."/>
            <person name="Matsuura K."/>
            <person name="Barry K."/>
            <person name="Labutti K."/>
            <person name="Kuo R."/>
            <person name="Ohm R.A."/>
            <person name="Bhattacharya S.S."/>
            <person name="Shirouzu T."/>
            <person name="Yoshinaga Y."/>
            <person name="Martin F.M."/>
            <person name="Grigoriev I.V."/>
            <person name="Hibbett D.S."/>
        </authorList>
    </citation>
    <scope>NUCLEOTIDE SEQUENCE [LARGE SCALE GENOMIC DNA]</scope>
    <source>
        <strain evidence="1 2">CBS 109695</strain>
    </source>
</reference>
<accession>A0A166R4D0</accession>
<proteinExistence type="predicted"/>
<dbReference type="AlphaFoldDB" id="A0A166R4D0"/>
<sequence>MACTAITKDSRGRTKPAEGSVKVFDMNNSKIKGTTAANIQEFEQSLFGSDGWLSPLKVFHLLCAAGSVLHYKEENGGTVKKAGDKFKFFQGETNGKALKEQEGKLLLSLKADAAGEEEMCISKLELTLARQEWGTSKQEPTQ</sequence>
<organism evidence="1 2">
    <name type="scientific">Athelia psychrophila</name>
    <dbReference type="NCBI Taxonomy" id="1759441"/>
    <lineage>
        <taxon>Eukaryota</taxon>
        <taxon>Fungi</taxon>
        <taxon>Dikarya</taxon>
        <taxon>Basidiomycota</taxon>
        <taxon>Agaricomycotina</taxon>
        <taxon>Agaricomycetes</taxon>
        <taxon>Agaricomycetidae</taxon>
        <taxon>Atheliales</taxon>
        <taxon>Atheliaceae</taxon>
        <taxon>Athelia</taxon>
    </lineage>
</organism>